<dbReference type="AlphaFoldDB" id="A0A2S5CZD0"/>
<accession>A0A2S5CZD0</accession>
<evidence type="ECO:0000313" key="2">
    <source>
        <dbReference type="EMBL" id="POZ56180.1"/>
    </source>
</evidence>
<keyword evidence="1" id="KW-1133">Transmembrane helix</keyword>
<organism evidence="2 3">
    <name type="scientific">Lysinibacillus sphaericus</name>
    <name type="common">Bacillus sphaericus</name>
    <dbReference type="NCBI Taxonomy" id="1421"/>
    <lineage>
        <taxon>Bacteria</taxon>
        <taxon>Bacillati</taxon>
        <taxon>Bacillota</taxon>
        <taxon>Bacilli</taxon>
        <taxon>Bacillales</taxon>
        <taxon>Bacillaceae</taxon>
        <taxon>Lysinibacillus</taxon>
    </lineage>
</organism>
<proteinExistence type="predicted"/>
<keyword evidence="3" id="KW-1185">Reference proteome</keyword>
<keyword evidence="1" id="KW-0812">Transmembrane</keyword>
<comment type="caution">
    <text evidence="2">The sequence shown here is derived from an EMBL/GenBank/DDBJ whole genome shotgun (WGS) entry which is preliminary data.</text>
</comment>
<feature type="transmembrane region" description="Helical" evidence="1">
    <location>
        <begin position="97"/>
        <end position="117"/>
    </location>
</feature>
<name>A0A2S5CZD0_LYSSH</name>
<protein>
    <submittedName>
        <fullName evidence="2">Uncharacterized protein</fullName>
    </submittedName>
</protein>
<dbReference type="EMBL" id="PGLV01000001">
    <property type="protein sequence ID" value="POZ56180.1"/>
    <property type="molecule type" value="Genomic_DNA"/>
</dbReference>
<sequence length="174" mass="20800">MVRGNSELLETETNSRDQRELIKSIYNCKDKDLIKFLSKHLKRDDWNGESLFTIFKRLLKYEKRNSNIKDYIKNIKTLSSEDRLFLKARLVEIECTYDRVSIINLSGVGLFAFLLIYKEMSKEILFKQLPVTYYYFMQAVYILVILFLIKKAVNSKRYQSKAKYFLTIIDNFKN</sequence>
<dbReference type="Proteomes" id="UP000237319">
    <property type="component" value="Unassembled WGS sequence"/>
</dbReference>
<feature type="transmembrane region" description="Helical" evidence="1">
    <location>
        <begin position="132"/>
        <end position="149"/>
    </location>
</feature>
<dbReference type="RefSeq" id="WP_103976414.1">
    <property type="nucleotide sequence ID" value="NZ_CP194323.1"/>
</dbReference>
<keyword evidence="1" id="KW-0472">Membrane</keyword>
<evidence type="ECO:0000256" key="1">
    <source>
        <dbReference type="SAM" id="Phobius"/>
    </source>
</evidence>
<reference evidence="2 3" key="1">
    <citation type="submission" date="2017-11" db="EMBL/GenBank/DDBJ databases">
        <title>Genome sequence of Lysinibacillus sphaericus, a lignin-degrading bacteria isolated from municipal solid waste soil.</title>
        <authorList>
            <person name="Persinoti G.F."/>
            <person name="Paixao D.A."/>
            <person name="Bugg T.D."/>
            <person name="Squina F.M."/>
        </authorList>
    </citation>
    <scope>NUCLEOTIDE SEQUENCE [LARGE SCALE GENOMIC DNA]</scope>
    <source>
        <strain evidence="2 3">A1</strain>
    </source>
</reference>
<gene>
    <name evidence="2" type="ORF">LYSIN_00963</name>
</gene>
<evidence type="ECO:0000313" key="3">
    <source>
        <dbReference type="Proteomes" id="UP000237319"/>
    </source>
</evidence>